<dbReference type="NCBIfam" id="NF001965">
    <property type="entry name" value="PRK00742.1"/>
    <property type="match status" value="1"/>
</dbReference>
<comment type="catalytic activity">
    <reaction evidence="3">
        <text>L-glutaminyl-[protein] + H2O = L-glutamyl-[protein] + NH4(+)</text>
        <dbReference type="Rhea" id="RHEA:16441"/>
        <dbReference type="Rhea" id="RHEA-COMP:10207"/>
        <dbReference type="Rhea" id="RHEA-COMP:10208"/>
        <dbReference type="ChEBI" id="CHEBI:15377"/>
        <dbReference type="ChEBI" id="CHEBI:28938"/>
        <dbReference type="ChEBI" id="CHEBI:29973"/>
        <dbReference type="ChEBI" id="CHEBI:30011"/>
        <dbReference type="EC" id="3.5.1.44"/>
    </reaction>
</comment>
<dbReference type="PROSITE" id="PS50110">
    <property type="entry name" value="RESPONSE_REGULATORY"/>
    <property type="match status" value="1"/>
</dbReference>
<dbReference type="InterPro" id="IPR001789">
    <property type="entry name" value="Sig_transdc_resp-reg_receiver"/>
</dbReference>
<comment type="PTM">
    <text evidence="3">Phosphorylated by CheA. Phosphorylation of the N-terminal regulatory domain activates the methylesterase activity.</text>
</comment>
<feature type="domain" description="Response regulatory" evidence="6">
    <location>
        <begin position="14"/>
        <end position="132"/>
    </location>
</feature>
<dbReference type="GO" id="GO:0008984">
    <property type="term" value="F:protein-glutamate methylesterase activity"/>
    <property type="evidence" value="ECO:0007669"/>
    <property type="project" value="UniProtKB-EC"/>
</dbReference>
<dbReference type="RefSeq" id="WP_377787550.1">
    <property type="nucleotide sequence ID" value="NZ_JBHLYQ010000008.1"/>
</dbReference>
<evidence type="ECO:0000313" key="9">
    <source>
        <dbReference type="Proteomes" id="UP001589788"/>
    </source>
</evidence>
<comment type="function">
    <text evidence="3">Involved in chemotaxis. Part of a chemotaxis signal transduction system that modulates chemotaxis in response to various stimuli. Catalyzes the demethylation of specific methylglutamate residues introduced into the chemoreceptors (methyl-accepting chemotaxis proteins or MCP) by CheR. Also mediates the irreversible deamidation of specific glutamine residues to glutamic acid.</text>
</comment>
<feature type="modified residue" description="4-aspartylphosphate" evidence="3 5">
    <location>
        <position position="65"/>
    </location>
</feature>
<feature type="active site" evidence="3 4">
    <location>
        <position position="194"/>
    </location>
</feature>
<dbReference type="SUPFAM" id="SSF52172">
    <property type="entry name" value="CheY-like"/>
    <property type="match status" value="1"/>
</dbReference>
<dbReference type="InterPro" id="IPR035909">
    <property type="entry name" value="CheB_C"/>
</dbReference>
<dbReference type="PANTHER" id="PTHR42872">
    <property type="entry name" value="PROTEIN-GLUTAMATE METHYLESTERASE/PROTEIN-GLUTAMINE GLUTAMINASE"/>
    <property type="match status" value="1"/>
</dbReference>
<dbReference type="EC" id="3.1.1.61" evidence="3"/>
<dbReference type="HAMAP" id="MF_00099">
    <property type="entry name" value="CheB_chemtxs"/>
    <property type="match status" value="1"/>
</dbReference>
<comment type="similarity">
    <text evidence="3">Belongs to the CheB family.</text>
</comment>
<dbReference type="PIRSF" id="PIRSF000876">
    <property type="entry name" value="RR_chemtxs_CheB"/>
    <property type="match status" value="1"/>
</dbReference>
<dbReference type="EC" id="3.5.1.44" evidence="3"/>
<comment type="domain">
    <text evidence="3">Contains a C-terminal catalytic domain, and an N-terminal region which modulates catalytic activity.</text>
</comment>
<feature type="active site" evidence="3 4">
    <location>
        <position position="317"/>
    </location>
</feature>
<dbReference type="Pfam" id="PF01339">
    <property type="entry name" value="CheB_methylest"/>
    <property type="match status" value="1"/>
</dbReference>
<accession>A0ABV6C0R9</accession>
<evidence type="ECO:0000259" key="6">
    <source>
        <dbReference type="PROSITE" id="PS50110"/>
    </source>
</evidence>
<keyword evidence="9" id="KW-1185">Reference proteome</keyword>
<dbReference type="InterPro" id="IPR011006">
    <property type="entry name" value="CheY-like_superfamily"/>
</dbReference>
<dbReference type="InterPro" id="IPR000673">
    <property type="entry name" value="Sig_transdc_resp-reg_Me-estase"/>
</dbReference>
<dbReference type="PANTHER" id="PTHR42872:SF3">
    <property type="entry name" value="PROTEIN-GLUTAMATE METHYLESTERASE_PROTEIN-GLUTAMINE GLUTAMINASE 1"/>
    <property type="match status" value="1"/>
</dbReference>
<protein>
    <recommendedName>
        <fullName evidence="3">Protein-glutamate methylesterase/protein-glutamine glutaminase</fullName>
        <ecNumber evidence="3">3.1.1.61</ecNumber>
        <ecNumber evidence="3">3.5.1.44</ecNumber>
    </recommendedName>
</protein>
<feature type="active site" evidence="3 4">
    <location>
        <position position="221"/>
    </location>
</feature>
<dbReference type="Gene3D" id="3.40.50.2300">
    <property type="match status" value="1"/>
</dbReference>
<evidence type="ECO:0000313" key="8">
    <source>
        <dbReference type="EMBL" id="MFC0080878.1"/>
    </source>
</evidence>
<reference evidence="8 9" key="1">
    <citation type="submission" date="2024-09" db="EMBL/GenBank/DDBJ databases">
        <authorList>
            <person name="Sun Q."/>
            <person name="Mori K."/>
        </authorList>
    </citation>
    <scope>NUCLEOTIDE SEQUENCE [LARGE SCALE GENOMIC DNA]</scope>
    <source>
        <strain evidence="8 9">JCM 15389</strain>
    </source>
</reference>
<evidence type="ECO:0000256" key="2">
    <source>
        <dbReference type="ARBA" id="ARBA00048267"/>
    </source>
</evidence>
<name>A0ABV6C0R9_9ACTN</name>
<comment type="catalytic activity">
    <reaction evidence="2 3">
        <text>[protein]-L-glutamate 5-O-methyl ester + H2O = L-glutamyl-[protein] + methanol + H(+)</text>
        <dbReference type="Rhea" id="RHEA:23236"/>
        <dbReference type="Rhea" id="RHEA-COMP:10208"/>
        <dbReference type="Rhea" id="RHEA-COMP:10311"/>
        <dbReference type="ChEBI" id="CHEBI:15377"/>
        <dbReference type="ChEBI" id="CHEBI:15378"/>
        <dbReference type="ChEBI" id="CHEBI:17790"/>
        <dbReference type="ChEBI" id="CHEBI:29973"/>
        <dbReference type="ChEBI" id="CHEBI:82795"/>
        <dbReference type="EC" id="3.1.1.61"/>
    </reaction>
</comment>
<evidence type="ECO:0000256" key="3">
    <source>
        <dbReference type="HAMAP-Rule" id="MF_00099"/>
    </source>
</evidence>
<dbReference type="CDD" id="cd17541">
    <property type="entry name" value="REC_CheB-like"/>
    <property type="match status" value="1"/>
</dbReference>
<dbReference type="CDD" id="cd16432">
    <property type="entry name" value="CheB_Rec"/>
    <property type="match status" value="1"/>
</dbReference>
<dbReference type="Proteomes" id="UP001589788">
    <property type="component" value="Unassembled WGS sequence"/>
</dbReference>
<evidence type="ECO:0000256" key="4">
    <source>
        <dbReference type="PROSITE-ProRule" id="PRU00050"/>
    </source>
</evidence>
<dbReference type="EMBL" id="JBHLYQ010000008">
    <property type="protein sequence ID" value="MFC0080878.1"/>
    <property type="molecule type" value="Genomic_DNA"/>
</dbReference>
<comment type="caution">
    <text evidence="8">The sequence shown here is derived from an EMBL/GenBank/DDBJ whole genome shotgun (WGS) entry which is preliminary data.</text>
</comment>
<evidence type="ECO:0000256" key="1">
    <source>
        <dbReference type="ARBA" id="ARBA00022801"/>
    </source>
</evidence>
<organism evidence="8 9">
    <name type="scientific">Aciditerrimonas ferrireducens</name>
    <dbReference type="NCBI Taxonomy" id="667306"/>
    <lineage>
        <taxon>Bacteria</taxon>
        <taxon>Bacillati</taxon>
        <taxon>Actinomycetota</taxon>
        <taxon>Acidimicrobiia</taxon>
        <taxon>Acidimicrobiales</taxon>
        <taxon>Acidimicrobiaceae</taxon>
        <taxon>Aciditerrimonas</taxon>
    </lineage>
</organism>
<keyword evidence="3" id="KW-0963">Cytoplasm</keyword>
<keyword evidence="3 5" id="KW-0597">Phosphoprotein</keyword>
<sequence length="381" mass="39537">MSGLLPLGQAEPLRVVLVDDSALVRRLVGGVLRTEDDLVVAGTLVDGQQAVEQVPELQPDVVVLDVEMPRLDGLETLAALHQSCPGLPVVMYSSLTERGAAVTLEALARGAVDYATKPSATTSREEAEACLRRDLLPLVRLWGRIGRARRVGERVASRGLEVGQPAPPRQVSEPPLATRVRRPARPEVVLVGVSTGGPSALAELLPSLPAGLGVPVLVVQHMPAIFTRLLAERLDRSAPLRVREALDGEPLEPGTVLVAPGGRHLAVERRGGQVVAACLDDPPEHFCRPAVDVLFRTAAAVYGPGVLAVVLTGMGNDGLAGAQAIVRAGGAVLAQDEASSVVWGMPGAVARAGLAEAVLPLAELAPAIAARVVPSPVGATQ</sequence>
<gene>
    <name evidence="3" type="primary">cheB</name>
    <name evidence="8" type="ORF">ACFFRE_01740</name>
</gene>
<dbReference type="Pfam" id="PF00072">
    <property type="entry name" value="Response_reg"/>
    <property type="match status" value="1"/>
</dbReference>
<dbReference type="SUPFAM" id="SSF52738">
    <property type="entry name" value="Methylesterase CheB, C-terminal domain"/>
    <property type="match status" value="1"/>
</dbReference>
<evidence type="ECO:0000259" key="7">
    <source>
        <dbReference type="PROSITE" id="PS50122"/>
    </source>
</evidence>
<feature type="domain" description="CheB-type methylesterase" evidence="7">
    <location>
        <begin position="183"/>
        <end position="375"/>
    </location>
</feature>
<proteinExistence type="inferred from homology"/>
<dbReference type="SMART" id="SM00448">
    <property type="entry name" value="REC"/>
    <property type="match status" value="1"/>
</dbReference>
<dbReference type="PROSITE" id="PS50122">
    <property type="entry name" value="CHEB"/>
    <property type="match status" value="1"/>
</dbReference>
<dbReference type="Gene3D" id="3.40.50.180">
    <property type="entry name" value="Methylesterase CheB, C-terminal domain"/>
    <property type="match status" value="1"/>
</dbReference>
<keyword evidence="3 4" id="KW-0145">Chemotaxis</keyword>
<evidence type="ECO:0000256" key="5">
    <source>
        <dbReference type="PROSITE-ProRule" id="PRU00169"/>
    </source>
</evidence>
<dbReference type="InterPro" id="IPR008248">
    <property type="entry name" value="CheB-like"/>
</dbReference>
<comment type="subcellular location">
    <subcellularLocation>
        <location evidence="3">Cytoplasm</location>
    </subcellularLocation>
</comment>
<keyword evidence="1 3" id="KW-0378">Hydrolase</keyword>